<protein>
    <submittedName>
        <fullName evidence="1">Uncharacterized protein</fullName>
    </submittedName>
</protein>
<name>A0A396HQE8_MEDTR</name>
<organism evidence="1 2">
    <name type="scientific">Medicago truncatula</name>
    <name type="common">Barrel medic</name>
    <name type="synonym">Medicago tribuloides</name>
    <dbReference type="NCBI Taxonomy" id="3880"/>
    <lineage>
        <taxon>Eukaryota</taxon>
        <taxon>Viridiplantae</taxon>
        <taxon>Streptophyta</taxon>
        <taxon>Embryophyta</taxon>
        <taxon>Tracheophyta</taxon>
        <taxon>Spermatophyta</taxon>
        <taxon>Magnoliopsida</taxon>
        <taxon>eudicotyledons</taxon>
        <taxon>Gunneridae</taxon>
        <taxon>Pentapetalae</taxon>
        <taxon>rosids</taxon>
        <taxon>fabids</taxon>
        <taxon>Fabales</taxon>
        <taxon>Fabaceae</taxon>
        <taxon>Papilionoideae</taxon>
        <taxon>50 kb inversion clade</taxon>
        <taxon>NPAAA clade</taxon>
        <taxon>Hologalegina</taxon>
        <taxon>IRL clade</taxon>
        <taxon>Trifolieae</taxon>
        <taxon>Medicago</taxon>
    </lineage>
</organism>
<accession>A0A396HQE8</accession>
<reference evidence="2" key="1">
    <citation type="journal article" date="2018" name="Nat. Plants">
        <title>Whole-genome landscape of Medicago truncatula symbiotic genes.</title>
        <authorList>
            <person name="Pecrix Y."/>
            <person name="Staton S.E."/>
            <person name="Sallet E."/>
            <person name="Lelandais-Briere C."/>
            <person name="Moreau S."/>
            <person name="Carrere S."/>
            <person name="Blein T."/>
            <person name="Jardinaud M.F."/>
            <person name="Latrasse D."/>
            <person name="Zouine M."/>
            <person name="Zahm M."/>
            <person name="Kreplak J."/>
            <person name="Mayjonade B."/>
            <person name="Satge C."/>
            <person name="Perez M."/>
            <person name="Cauet S."/>
            <person name="Marande W."/>
            <person name="Chantry-Darmon C."/>
            <person name="Lopez-Roques C."/>
            <person name="Bouchez O."/>
            <person name="Berard A."/>
            <person name="Debelle F."/>
            <person name="Munos S."/>
            <person name="Bendahmane A."/>
            <person name="Berges H."/>
            <person name="Niebel A."/>
            <person name="Buitink J."/>
            <person name="Frugier F."/>
            <person name="Benhamed M."/>
            <person name="Crespi M."/>
            <person name="Gouzy J."/>
            <person name="Gamas P."/>
        </authorList>
    </citation>
    <scope>NUCLEOTIDE SEQUENCE [LARGE SCALE GENOMIC DNA]</scope>
    <source>
        <strain evidence="2">cv. Jemalong A17</strain>
    </source>
</reference>
<dbReference type="EMBL" id="PSQE01000005">
    <property type="protein sequence ID" value="RHN53575.1"/>
    <property type="molecule type" value="Genomic_DNA"/>
</dbReference>
<comment type="caution">
    <text evidence="1">The sequence shown here is derived from an EMBL/GenBank/DDBJ whole genome shotgun (WGS) entry which is preliminary data.</text>
</comment>
<sequence length="122" mass="13300">MLGSYIQRVRGESGDNEKPNSSVQPIIGDQQHATSCEILPCLIFAHFIIYLDSSINSDVKNTVAEVVLVLGISRRTLTLVLVLGLKLNKSFSIYSLLVEVDSSAVVSLVKKVPDYCSPTYLG</sequence>
<evidence type="ECO:0000313" key="2">
    <source>
        <dbReference type="Proteomes" id="UP000265566"/>
    </source>
</evidence>
<proteinExistence type="predicted"/>
<dbReference type="Gramene" id="rna28496">
    <property type="protein sequence ID" value="RHN53575.1"/>
    <property type="gene ID" value="gene28496"/>
</dbReference>
<dbReference type="AlphaFoldDB" id="A0A396HQE8"/>
<evidence type="ECO:0000313" key="1">
    <source>
        <dbReference type="EMBL" id="RHN53575.1"/>
    </source>
</evidence>
<gene>
    <name evidence="1" type="ORF">MtrunA17_Chr5g0397321</name>
</gene>
<dbReference type="Proteomes" id="UP000265566">
    <property type="component" value="Chromosome 5"/>
</dbReference>